<evidence type="ECO:0000313" key="2">
    <source>
        <dbReference type="RefSeq" id="XP_027200554.1"/>
    </source>
</evidence>
<keyword evidence="1" id="KW-1185">Reference proteome</keyword>
<proteinExistence type="predicted"/>
<sequence>MKLAKEPPSSLEECFIQFLTRARESRKERLKTARKVDLSPWTVARADQREIKADKSRAAEARTRKHKLTLKGQIEELKSQLVAKNSLISELEKKNHGFRRNKC</sequence>
<dbReference type="AlphaFoldDB" id="A0A6P6Y7N8"/>
<accession>A0A6P6Y7N8</accession>
<protein>
    <submittedName>
        <fullName evidence="2">Uncharacterized protein LOC113794627</fullName>
    </submittedName>
</protein>
<gene>
    <name evidence="2" type="primary">LOC113794627</name>
</gene>
<evidence type="ECO:0000313" key="1">
    <source>
        <dbReference type="Proteomes" id="UP000515146"/>
    </source>
</evidence>
<dbReference type="KEGG" id="dpte:113794627"/>
<dbReference type="InParanoid" id="A0A6P6Y7N8"/>
<reference evidence="2" key="1">
    <citation type="submission" date="2025-08" db="UniProtKB">
        <authorList>
            <consortium name="RefSeq"/>
        </authorList>
    </citation>
    <scope>IDENTIFICATION</scope>
    <source>
        <strain evidence="2">Airmid</strain>
    </source>
</reference>
<dbReference type="Proteomes" id="UP000515146">
    <property type="component" value="Unplaced"/>
</dbReference>
<name>A0A6P6Y7N8_DERPT</name>
<organism evidence="1 2">
    <name type="scientific">Dermatophagoides pteronyssinus</name>
    <name type="common">European house dust mite</name>
    <dbReference type="NCBI Taxonomy" id="6956"/>
    <lineage>
        <taxon>Eukaryota</taxon>
        <taxon>Metazoa</taxon>
        <taxon>Ecdysozoa</taxon>
        <taxon>Arthropoda</taxon>
        <taxon>Chelicerata</taxon>
        <taxon>Arachnida</taxon>
        <taxon>Acari</taxon>
        <taxon>Acariformes</taxon>
        <taxon>Sarcoptiformes</taxon>
        <taxon>Astigmata</taxon>
        <taxon>Psoroptidia</taxon>
        <taxon>Analgoidea</taxon>
        <taxon>Pyroglyphidae</taxon>
        <taxon>Dermatophagoidinae</taxon>
        <taxon>Dermatophagoides</taxon>
    </lineage>
</organism>
<dbReference type="RefSeq" id="XP_027200554.1">
    <property type="nucleotide sequence ID" value="XM_027344753.1"/>
</dbReference>